<dbReference type="InterPro" id="IPR011990">
    <property type="entry name" value="TPR-like_helical_dom_sf"/>
</dbReference>
<keyword evidence="4" id="KW-1185">Reference proteome</keyword>
<protein>
    <submittedName>
        <fullName evidence="3">Uncharacterized protein</fullName>
    </submittedName>
</protein>
<accession>A0A9Q0XFI7</accession>
<feature type="repeat" description="TPR" evidence="1">
    <location>
        <begin position="10"/>
        <end position="43"/>
    </location>
</feature>
<evidence type="ECO:0000313" key="4">
    <source>
        <dbReference type="Proteomes" id="UP001142489"/>
    </source>
</evidence>
<evidence type="ECO:0000256" key="2">
    <source>
        <dbReference type="SAM" id="MobiDB-lite"/>
    </source>
</evidence>
<dbReference type="PANTHER" id="PTHR44140:SF1">
    <property type="entry name" value="DNAJ (HSP40) HOMOLOG, SUBFAMILY C, MEMBER 3B PRECURSOR"/>
    <property type="match status" value="1"/>
</dbReference>
<feature type="repeat" description="TPR" evidence="1">
    <location>
        <begin position="110"/>
        <end position="143"/>
    </location>
</feature>
<dbReference type="GO" id="GO:0005783">
    <property type="term" value="C:endoplasmic reticulum"/>
    <property type="evidence" value="ECO:0007669"/>
    <property type="project" value="TreeGrafter"/>
</dbReference>
<dbReference type="PROSITE" id="PS50005">
    <property type="entry name" value="TPR"/>
    <property type="match status" value="2"/>
</dbReference>
<dbReference type="GO" id="GO:0051787">
    <property type="term" value="F:misfolded protein binding"/>
    <property type="evidence" value="ECO:0007669"/>
    <property type="project" value="TreeGrafter"/>
</dbReference>
<dbReference type="PANTHER" id="PTHR44140">
    <property type="entry name" value="LD25575P"/>
    <property type="match status" value="1"/>
</dbReference>
<dbReference type="InterPro" id="IPR019734">
    <property type="entry name" value="TPR_rpt"/>
</dbReference>
<proteinExistence type="predicted"/>
<dbReference type="AlphaFoldDB" id="A0A9Q0XFI7"/>
<gene>
    <name evidence="3" type="ORF">JRQ81_004325</name>
</gene>
<keyword evidence="1" id="KW-0802">TPR repeat</keyword>
<dbReference type="InterPro" id="IPR051727">
    <property type="entry name" value="DnaJ_C3_Co-chaperones"/>
</dbReference>
<evidence type="ECO:0000256" key="1">
    <source>
        <dbReference type="PROSITE-ProRule" id="PRU00339"/>
    </source>
</evidence>
<dbReference type="Pfam" id="PF13432">
    <property type="entry name" value="TPR_16"/>
    <property type="match status" value="1"/>
</dbReference>
<dbReference type="GO" id="GO:0034975">
    <property type="term" value="P:protein folding in endoplasmic reticulum"/>
    <property type="evidence" value="ECO:0007669"/>
    <property type="project" value="TreeGrafter"/>
</dbReference>
<reference evidence="3" key="1">
    <citation type="journal article" date="2023" name="DNA Res.">
        <title>Chromosome-level genome assembly of Phrynocephalus forsythii using third-generation DNA sequencing and Hi-C analysis.</title>
        <authorList>
            <person name="Qi Y."/>
            <person name="Zhao W."/>
            <person name="Zhao Y."/>
            <person name="Niu C."/>
            <person name="Cao S."/>
            <person name="Zhang Y."/>
        </authorList>
    </citation>
    <scope>NUCLEOTIDE SEQUENCE</scope>
    <source>
        <tissue evidence="3">Muscle</tissue>
    </source>
</reference>
<dbReference type="EMBL" id="JAPFRF010000012">
    <property type="protein sequence ID" value="KAJ7313059.1"/>
    <property type="molecule type" value="Genomic_DNA"/>
</dbReference>
<comment type="caution">
    <text evidence="3">The sequence shown here is derived from an EMBL/GenBank/DDBJ whole genome shotgun (WGS) entry which is preliminary data.</text>
</comment>
<dbReference type="Gene3D" id="1.25.40.10">
    <property type="entry name" value="Tetratricopeptide repeat domain"/>
    <property type="match status" value="2"/>
</dbReference>
<feature type="region of interest" description="Disordered" evidence="2">
    <location>
        <begin position="211"/>
        <end position="239"/>
    </location>
</feature>
<dbReference type="Pfam" id="PF00515">
    <property type="entry name" value="TPR_1"/>
    <property type="match status" value="1"/>
</dbReference>
<organism evidence="3 4">
    <name type="scientific">Phrynocephalus forsythii</name>
    <dbReference type="NCBI Taxonomy" id="171643"/>
    <lineage>
        <taxon>Eukaryota</taxon>
        <taxon>Metazoa</taxon>
        <taxon>Chordata</taxon>
        <taxon>Craniata</taxon>
        <taxon>Vertebrata</taxon>
        <taxon>Euteleostomi</taxon>
        <taxon>Lepidosauria</taxon>
        <taxon>Squamata</taxon>
        <taxon>Bifurcata</taxon>
        <taxon>Unidentata</taxon>
        <taxon>Episquamata</taxon>
        <taxon>Toxicofera</taxon>
        <taxon>Iguania</taxon>
        <taxon>Acrodonta</taxon>
        <taxon>Agamidae</taxon>
        <taxon>Agaminae</taxon>
        <taxon>Phrynocephalus</taxon>
    </lineage>
</organism>
<dbReference type="SUPFAM" id="SSF48452">
    <property type="entry name" value="TPR-like"/>
    <property type="match status" value="1"/>
</dbReference>
<dbReference type="PROSITE" id="PS50293">
    <property type="entry name" value="TPR_REGION"/>
    <property type="match status" value="1"/>
</dbReference>
<feature type="compositionally biased region" description="Polar residues" evidence="2">
    <location>
        <begin position="226"/>
        <end position="239"/>
    </location>
</feature>
<dbReference type="GO" id="GO:0051087">
    <property type="term" value="F:protein-folding chaperone binding"/>
    <property type="evidence" value="ECO:0007669"/>
    <property type="project" value="TreeGrafter"/>
</dbReference>
<dbReference type="Proteomes" id="UP001142489">
    <property type="component" value="Unassembled WGS sequence"/>
</dbReference>
<sequence length="239" mass="27477">MFPEIDPQNYLTYYKRATIYLAMGKFKSALPDLSKAIELKPDFLAARLQRGNVLLKQGSTQEAKQDFEAVISPWNPDAKELRSECYLHLGDYNKAILDLKPTAKLRNDNRAAFLKLSKLYYNLGDHEESLNQVRECLKLDQDDKDCFSHYKQVKKLAKQLESAEEHIKAQRYEEAIEKYKAAMKTEPNVEIYTMKAKGRICHCFSKNKQPWKPSTSARKPTGWTPGMSTSCVTEPKLTS</sequence>
<dbReference type="SMART" id="SM00028">
    <property type="entry name" value="TPR"/>
    <property type="match status" value="4"/>
</dbReference>
<dbReference type="Pfam" id="PF13181">
    <property type="entry name" value="TPR_8"/>
    <property type="match status" value="1"/>
</dbReference>
<name>A0A9Q0XFI7_9SAUR</name>
<evidence type="ECO:0000313" key="3">
    <source>
        <dbReference type="EMBL" id="KAJ7313059.1"/>
    </source>
</evidence>
<dbReference type="OrthoDB" id="1726119at2759"/>